<evidence type="ECO:0000256" key="1">
    <source>
        <dbReference type="ARBA" id="ARBA00004123"/>
    </source>
</evidence>
<comment type="caution">
    <text evidence="8">The sequence shown here is derived from an EMBL/GenBank/DDBJ whole genome shotgun (WGS) entry which is preliminary data.</text>
</comment>
<dbReference type="PANTHER" id="PTHR46481:SF10">
    <property type="entry name" value="ZINC FINGER BED DOMAIN-CONTAINING PROTEIN 39"/>
    <property type="match status" value="1"/>
</dbReference>
<feature type="region of interest" description="Disordered" evidence="6">
    <location>
        <begin position="927"/>
        <end position="950"/>
    </location>
</feature>
<keyword evidence="2" id="KW-0479">Metal-binding</keyword>
<evidence type="ECO:0000313" key="8">
    <source>
        <dbReference type="EMBL" id="OCB87760.1"/>
    </source>
</evidence>
<evidence type="ECO:0000256" key="2">
    <source>
        <dbReference type="ARBA" id="ARBA00022723"/>
    </source>
</evidence>
<evidence type="ECO:0000259" key="7">
    <source>
        <dbReference type="Pfam" id="PF04937"/>
    </source>
</evidence>
<evidence type="ECO:0000313" key="9">
    <source>
        <dbReference type="Proteomes" id="UP000757232"/>
    </source>
</evidence>
<dbReference type="GO" id="GO:0005634">
    <property type="term" value="C:nucleus"/>
    <property type="evidence" value="ECO:0007669"/>
    <property type="project" value="UniProtKB-SubCell"/>
</dbReference>
<reference evidence="8" key="1">
    <citation type="submission" date="2016-06" db="EMBL/GenBank/DDBJ databases">
        <title>Draft Genome sequence of the fungus Inonotus baumii.</title>
        <authorList>
            <person name="Zhu H."/>
            <person name="Lin W."/>
        </authorList>
    </citation>
    <scope>NUCLEOTIDE SEQUENCE</scope>
    <source>
        <strain evidence="8">821</strain>
    </source>
</reference>
<evidence type="ECO:0000256" key="5">
    <source>
        <dbReference type="ARBA" id="ARBA00023242"/>
    </source>
</evidence>
<dbReference type="AlphaFoldDB" id="A0A9Q5HXC7"/>
<dbReference type="Pfam" id="PF04937">
    <property type="entry name" value="DUF659"/>
    <property type="match status" value="1"/>
</dbReference>
<proteinExistence type="predicted"/>
<keyword evidence="4" id="KW-0862">Zinc</keyword>
<dbReference type="InterPro" id="IPR052035">
    <property type="entry name" value="ZnF_BED_domain_contain"/>
</dbReference>
<accession>A0A9Q5HXC7</accession>
<dbReference type="PANTHER" id="PTHR46481">
    <property type="entry name" value="ZINC FINGER BED DOMAIN-CONTAINING PROTEIN 4"/>
    <property type="match status" value="1"/>
</dbReference>
<feature type="domain" description="DUF659" evidence="7">
    <location>
        <begin position="324"/>
        <end position="474"/>
    </location>
</feature>
<evidence type="ECO:0000256" key="6">
    <source>
        <dbReference type="SAM" id="MobiDB-lite"/>
    </source>
</evidence>
<dbReference type="GO" id="GO:0008270">
    <property type="term" value="F:zinc ion binding"/>
    <property type="evidence" value="ECO:0007669"/>
    <property type="project" value="UniProtKB-KW"/>
</dbReference>
<organism evidence="8 9">
    <name type="scientific">Sanghuangporus baumii</name>
    <name type="common">Phellinus baumii</name>
    <dbReference type="NCBI Taxonomy" id="108892"/>
    <lineage>
        <taxon>Eukaryota</taxon>
        <taxon>Fungi</taxon>
        <taxon>Dikarya</taxon>
        <taxon>Basidiomycota</taxon>
        <taxon>Agaricomycotina</taxon>
        <taxon>Agaricomycetes</taxon>
        <taxon>Hymenochaetales</taxon>
        <taxon>Hymenochaetaceae</taxon>
        <taxon>Sanghuangporus</taxon>
    </lineage>
</organism>
<keyword evidence="5" id="KW-0539">Nucleus</keyword>
<name>A0A9Q5HXC7_SANBA</name>
<dbReference type="OrthoDB" id="3236755at2759"/>
<dbReference type="Proteomes" id="UP000757232">
    <property type="component" value="Unassembled WGS sequence"/>
</dbReference>
<evidence type="ECO:0000256" key="4">
    <source>
        <dbReference type="ARBA" id="ARBA00022833"/>
    </source>
</evidence>
<dbReference type="InterPro" id="IPR012337">
    <property type="entry name" value="RNaseH-like_sf"/>
</dbReference>
<keyword evidence="9" id="KW-1185">Reference proteome</keyword>
<dbReference type="EMBL" id="LNZH02000188">
    <property type="protein sequence ID" value="OCB87760.1"/>
    <property type="molecule type" value="Genomic_DNA"/>
</dbReference>
<keyword evidence="3" id="KW-0863">Zinc-finger</keyword>
<dbReference type="SUPFAM" id="SSF53098">
    <property type="entry name" value="Ribonuclease H-like"/>
    <property type="match status" value="1"/>
</dbReference>
<dbReference type="InterPro" id="IPR007021">
    <property type="entry name" value="DUF659"/>
</dbReference>
<sequence length="950" mass="107106">MSVRILSPEELEEILQELTRQLTCLGSNILDGSNHYNFQNFAYDPSEAADIGEEGAVNHTLEVILAPKGRGKGIEFKEKGPGLMAVVDVLRYYNKKYEGNAVLQKWVRDLLDAAIKSGEAVICNENNIPVDPVLVDSTNTVTKRKQASPDEAEGQNKIKRTKFDVPKNRGGRPGDPLLHKLRVPIPGPGKKFRCVGHSRGCRVEWEKQSAFRSRVFKHAHNCHFVPDSLKREVSGQLQNRSLGHYFEKKHEVTDSKNDQTTSSETQKTGDLKYLVEESGCVQLIKKINFAVLKLICTCGIPPSIVDRQEWKELLCVANPKYDPPSSKTFTDSLIPSEHAFVKCKQLEHLQSRENLTISFNGGTTAGLQSIYMVHVITPEHRAFLVEGSEASTVSHTSQHLFDVLNSVIKTIGPERFRGITSDNTGNTTVARKLIREAYPWIIILPDPCHRLNLLCKDIGKIDAFKEIIAQVQRVVKYFHKSTNSTSTLKLKRRELGISQGIKSVGKTRFGTIYYAALSIERNYGALVELFKGGDIKASEIAPYFVPGFTASAFSFGLQRLTMVLSPMAKSITCLESSHSTVADVYLFWLAVTADIHFMLSQDGLATSDSEKIRRAVNRRFNQMVNEAPSDVYITGFVLDPRFRNVHIMQDLNPLEIPKIKIGPRDSTGKPAKSNETLPPTLVRVGNFLLSMLREHYRSLNKDIAGLKQADARLRLPRQILEYKKCDYPFNMRFKKNSTAGDWWAKLDKNPDAQPLAKLARSLFEVLPNSMCDERTASTFTWLNSPLRNKQDSSTLARMTTIREWYRFNPENRPDPFCPTVKFCNMTELLFRDKVSSSPPPVSLEKHRETCDSSSEEIVFDAQDVDFDNFVEENDNDNDDDAKDNIYKYAADKLDLASQINLACPVLRDVLSDKGVDSRILEMSANVDKTDERCSGEDSDDLEDDTLWKMD</sequence>
<gene>
    <name evidence="8" type="ORF">A7U60_g5083</name>
</gene>
<protein>
    <recommendedName>
        <fullName evidence="7">DUF659 domain-containing protein</fullName>
    </recommendedName>
</protein>
<evidence type="ECO:0000256" key="3">
    <source>
        <dbReference type="ARBA" id="ARBA00022771"/>
    </source>
</evidence>
<comment type="subcellular location">
    <subcellularLocation>
        <location evidence="1">Nucleus</location>
    </subcellularLocation>
</comment>